<dbReference type="InterPro" id="IPR003192">
    <property type="entry name" value="Porin_LamB"/>
</dbReference>
<evidence type="ECO:0000256" key="6">
    <source>
        <dbReference type="ARBA" id="ARBA00023065"/>
    </source>
</evidence>
<keyword evidence="8" id="KW-0472">Membrane</keyword>
<dbReference type="AlphaFoldDB" id="A0A1S8CKI6"/>
<gene>
    <name evidence="13" type="ORF">BMI79_10055</name>
</gene>
<name>A0A1S8CKI6_9GAMM</name>
<organism evidence="13 14">
    <name type="scientific">Serratia oryzae</name>
    <dbReference type="NCBI Taxonomy" id="2034155"/>
    <lineage>
        <taxon>Bacteria</taxon>
        <taxon>Pseudomonadati</taxon>
        <taxon>Pseudomonadota</taxon>
        <taxon>Gammaproteobacteria</taxon>
        <taxon>Enterobacterales</taxon>
        <taxon>Yersiniaceae</taxon>
        <taxon>Serratia</taxon>
    </lineage>
</organism>
<dbReference type="EMBL" id="MOXD01000004">
    <property type="protein sequence ID" value="OMQ23830.1"/>
    <property type="molecule type" value="Genomic_DNA"/>
</dbReference>
<sequence>MASLKVLPLAATALFSVSAIAASDDMVSRSELNKIVAAAVEKALNERQEKLEAAMAEKKAVEEKPVYGEVSDLKVQPEPEKKSDKEDPNRLVFSGYARYGAHYQADDLKYVGVDGSFNGASSLGRLGNEGNGGEFQLTKFFRSEQGAIWDVNVMIDHWGDEVNLKKSYAGVTQVLDSQPNAYLWAGRDFHQRLQQGINDYMVMNYDGQGAGIKNLELGSTKLELGVVSAVEWCDPRLISDNNNPNPSRVTCTGGGGVGDSGHYALTSKLYNIDLGIADLELYGNYGFDSKAVDKDKRLNAWQSALVLGRGWEYGYNRLIMRYSDRADNSVYWKTEDLTTIFASAEGNVNFSKKASVEYLLAYHDFHIEGNGKDNRTNYGIILRPMYFWNDVHSTWFETGYQIVDYSEGGRNSGWKATLSQNISIGMGPSFRPMLRFYVTAGEVDNKRNKSILNNDDTRLNALNVGAMWEAWW</sequence>
<dbReference type="PANTHER" id="PTHR38762">
    <property type="entry name" value="CRYPTIC OUTER MEMBRANE PORIN BGLH-RELATED"/>
    <property type="match status" value="1"/>
</dbReference>
<feature type="signal peptide" evidence="12">
    <location>
        <begin position="1"/>
        <end position="21"/>
    </location>
</feature>
<dbReference type="GO" id="GO:0046930">
    <property type="term" value="C:pore complex"/>
    <property type="evidence" value="ECO:0007669"/>
    <property type="project" value="UniProtKB-KW"/>
</dbReference>
<evidence type="ECO:0000313" key="13">
    <source>
        <dbReference type="EMBL" id="OMQ23830.1"/>
    </source>
</evidence>
<proteinExistence type="inferred from homology"/>
<feature type="region of interest" description="Disordered" evidence="11">
    <location>
        <begin position="69"/>
        <end position="88"/>
    </location>
</feature>
<evidence type="ECO:0000256" key="10">
    <source>
        <dbReference type="SAM" id="Coils"/>
    </source>
</evidence>
<comment type="subcellular location">
    <subcellularLocation>
        <location evidence="1">Cell outer membrane</location>
        <topology evidence="1">Multi-pass membrane protein</topology>
    </subcellularLocation>
</comment>
<keyword evidence="14" id="KW-1185">Reference proteome</keyword>
<evidence type="ECO:0000256" key="8">
    <source>
        <dbReference type="ARBA" id="ARBA00023136"/>
    </source>
</evidence>
<keyword evidence="4" id="KW-1134">Transmembrane beta strand</keyword>
<evidence type="ECO:0000256" key="9">
    <source>
        <dbReference type="ARBA" id="ARBA00023237"/>
    </source>
</evidence>
<keyword evidence="5" id="KW-0812">Transmembrane</keyword>
<evidence type="ECO:0000256" key="1">
    <source>
        <dbReference type="ARBA" id="ARBA00004571"/>
    </source>
</evidence>
<dbReference type="GO" id="GO:0015144">
    <property type="term" value="F:carbohydrate transmembrane transporter activity"/>
    <property type="evidence" value="ECO:0007669"/>
    <property type="project" value="TreeGrafter"/>
</dbReference>
<comment type="caution">
    <text evidence="13">The sequence shown here is derived from an EMBL/GenBank/DDBJ whole genome shotgun (WGS) entry which is preliminary data.</text>
</comment>
<comment type="similarity">
    <text evidence="2">Belongs to the porin LamB (TC 1.B.3) family.</text>
</comment>
<evidence type="ECO:0000256" key="11">
    <source>
        <dbReference type="SAM" id="MobiDB-lite"/>
    </source>
</evidence>
<feature type="coiled-coil region" evidence="10">
    <location>
        <begin position="37"/>
        <end position="64"/>
    </location>
</feature>
<evidence type="ECO:0000256" key="4">
    <source>
        <dbReference type="ARBA" id="ARBA00022452"/>
    </source>
</evidence>
<evidence type="ECO:0000256" key="3">
    <source>
        <dbReference type="ARBA" id="ARBA00022448"/>
    </source>
</evidence>
<keyword evidence="12" id="KW-0732">Signal</keyword>
<keyword evidence="9" id="KW-0998">Cell outer membrane</keyword>
<dbReference type="GO" id="GO:0009279">
    <property type="term" value="C:cell outer membrane"/>
    <property type="evidence" value="ECO:0007669"/>
    <property type="project" value="UniProtKB-SubCell"/>
</dbReference>
<dbReference type="GO" id="GO:0006811">
    <property type="term" value="P:monoatomic ion transport"/>
    <property type="evidence" value="ECO:0007669"/>
    <property type="project" value="UniProtKB-KW"/>
</dbReference>
<dbReference type="OrthoDB" id="106611at2"/>
<keyword evidence="10" id="KW-0175">Coiled coil</keyword>
<evidence type="ECO:0000256" key="5">
    <source>
        <dbReference type="ARBA" id="ARBA00022692"/>
    </source>
</evidence>
<dbReference type="GO" id="GO:0015774">
    <property type="term" value="P:polysaccharide transport"/>
    <property type="evidence" value="ECO:0007669"/>
    <property type="project" value="TreeGrafter"/>
</dbReference>
<evidence type="ECO:0000256" key="12">
    <source>
        <dbReference type="SAM" id="SignalP"/>
    </source>
</evidence>
<reference evidence="13 14" key="1">
    <citation type="submission" date="2016-11" db="EMBL/GenBank/DDBJ databases">
        <title>Rahnella oryzae sp. nov., isolated from rice root.</title>
        <authorList>
            <person name="Zhang X.-X."/>
            <person name="Zhang J."/>
        </authorList>
    </citation>
    <scope>NUCLEOTIDE SEQUENCE [LARGE SCALE GENOMIC DNA]</scope>
    <source>
        <strain evidence="13 14">J11-6</strain>
    </source>
</reference>
<dbReference type="InterPro" id="IPR050286">
    <property type="entry name" value="G_neg_Bact_CarbUptk_Porin"/>
</dbReference>
<dbReference type="Pfam" id="PF02264">
    <property type="entry name" value="LamB"/>
    <property type="match status" value="1"/>
</dbReference>
<dbReference type="Gene3D" id="2.40.170.10">
    <property type="entry name" value="Porin, LamB type"/>
    <property type="match status" value="1"/>
</dbReference>
<evidence type="ECO:0000313" key="14">
    <source>
        <dbReference type="Proteomes" id="UP000216021"/>
    </source>
</evidence>
<dbReference type="PANTHER" id="PTHR38762:SF1">
    <property type="entry name" value="CRYPTIC OUTER MEMBRANE PORIN BGLH-RELATED"/>
    <property type="match status" value="1"/>
</dbReference>
<evidence type="ECO:0000256" key="2">
    <source>
        <dbReference type="ARBA" id="ARBA00007055"/>
    </source>
</evidence>
<dbReference type="GO" id="GO:0015288">
    <property type="term" value="F:porin activity"/>
    <property type="evidence" value="ECO:0007669"/>
    <property type="project" value="UniProtKB-KW"/>
</dbReference>
<dbReference type="Proteomes" id="UP000216021">
    <property type="component" value="Unassembled WGS sequence"/>
</dbReference>
<dbReference type="InterPro" id="IPR036998">
    <property type="entry name" value="Porin_LamB_sf"/>
</dbReference>
<evidence type="ECO:0000256" key="7">
    <source>
        <dbReference type="ARBA" id="ARBA00023114"/>
    </source>
</evidence>
<dbReference type="RefSeq" id="WP_076942038.1">
    <property type="nucleotide sequence ID" value="NZ_MOXD01000004.1"/>
</dbReference>
<dbReference type="SUPFAM" id="SSF56935">
    <property type="entry name" value="Porins"/>
    <property type="match status" value="1"/>
</dbReference>
<protein>
    <submittedName>
        <fullName evidence="13">Lactam utilization protein LamB</fullName>
    </submittedName>
</protein>
<accession>A0A1S8CKI6</accession>
<dbReference type="STRING" id="2034155.BMI79_10055"/>
<keyword evidence="7" id="KW-0626">Porin</keyword>
<keyword evidence="6" id="KW-0406">Ion transport</keyword>
<keyword evidence="3" id="KW-0813">Transport</keyword>
<feature type="chain" id="PRO_5012029175" evidence="12">
    <location>
        <begin position="22"/>
        <end position="472"/>
    </location>
</feature>